<dbReference type="RefSeq" id="WP_104831549.1">
    <property type="nucleotide sequence ID" value="NZ_PJCH01000015.1"/>
</dbReference>
<comment type="similarity">
    <text evidence="1">Belongs to the outer membrane factor (OMF) (TC 1.B.17) family.</text>
</comment>
<dbReference type="Pfam" id="PF02321">
    <property type="entry name" value="OEP"/>
    <property type="match status" value="1"/>
</dbReference>
<dbReference type="PANTHER" id="PTHR30203:SF23">
    <property type="entry name" value="OUTER MEMBRANE EFFLUX PROTEIN"/>
    <property type="match status" value="1"/>
</dbReference>
<dbReference type="Proteomes" id="UP000239504">
    <property type="component" value="Unassembled WGS sequence"/>
</dbReference>
<keyword evidence="2" id="KW-0175">Coiled coil</keyword>
<organism evidence="4 5">
    <name type="scientific">Hyphococcus luteus</name>
    <dbReference type="NCBI Taxonomy" id="2058213"/>
    <lineage>
        <taxon>Bacteria</taxon>
        <taxon>Pseudomonadati</taxon>
        <taxon>Pseudomonadota</taxon>
        <taxon>Alphaproteobacteria</taxon>
        <taxon>Parvularculales</taxon>
        <taxon>Parvularculaceae</taxon>
        <taxon>Hyphococcus</taxon>
    </lineage>
</organism>
<feature type="chain" id="PRO_5015578808" description="Transporter" evidence="3">
    <location>
        <begin position="23"/>
        <end position="414"/>
    </location>
</feature>
<reference evidence="4 5" key="1">
    <citation type="submission" date="2017-12" db="EMBL/GenBank/DDBJ databases">
        <authorList>
            <person name="Hurst M.R.H."/>
        </authorList>
    </citation>
    <scope>NUCLEOTIDE SEQUENCE [LARGE SCALE GENOMIC DNA]</scope>
    <source>
        <strain evidence="4 5">SY-3-19</strain>
    </source>
</reference>
<dbReference type="EMBL" id="PJCH01000015">
    <property type="protein sequence ID" value="PQA86337.1"/>
    <property type="molecule type" value="Genomic_DNA"/>
</dbReference>
<dbReference type="SUPFAM" id="SSF56954">
    <property type="entry name" value="Outer membrane efflux proteins (OEP)"/>
    <property type="match status" value="1"/>
</dbReference>
<evidence type="ECO:0000313" key="4">
    <source>
        <dbReference type="EMBL" id="PQA86337.1"/>
    </source>
</evidence>
<dbReference type="PANTHER" id="PTHR30203">
    <property type="entry name" value="OUTER MEMBRANE CATION EFFLUX PROTEIN"/>
    <property type="match status" value="1"/>
</dbReference>
<evidence type="ECO:0000256" key="3">
    <source>
        <dbReference type="SAM" id="SignalP"/>
    </source>
</evidence>
<evidence type="ECO:0000256" key="1">
    <source>
        <dbReference type="ARBA" id="ARBA00007613"/>
    </source>
</evidence>
<evidence type="ECO:0008006" key="6">
    <source>
        <dbReference type="Google" id="ProtNLM"/>
    </source>
</evidence>
<comment type="caution">
    <text evidence="4">The sequence shown here is derived from an EMBL/GenBank/DDBJ whole genome shotgun (WGS) entry which is preliminary data.</text>
</comment>
<accession>A0A2S7K1E5</accession>
<protein>
    <recommendedName>
        <fullName evidence="6">Transporter</fullName>
    </recommendedName>
</protein>
<dbReference type="OrthoDB" id="7616531at2"/>
<name>A0A2S7K1E5_9PROT</name>
<dbReference type="InterPro" id="IPR010131">
    <property type="entry name" value="MdtP/NodT-like"/>
</dbReference>
<feature type="coiled-coil region" evidence="2">
    <location>
        <begin position="179"/>
        <end position="206"/>
    </location>
</feature>
<feature type="signal peptide" evidence="3">
    <location>
        <begin position="1"/>
        <end position="22"/>
    </location>
</feature>
<dbReference type="Gene3D" id="1.20.1600.10">
    <property type="entry name" value="Outer membrane efflux proteins (OEP)"/>
    <property type="match status" value="1"/>
</dbReference>
<dbReference type="AlphaFoldDB" id="A0A2S7K1E5"/>
<evidence type="ECO:0000313" key="5">
    <source>
        <dbReference type="Proteomes" id="UP000239504"/>
    </source>
</evidence>
<keyword evidence="5" id="KW-1185">Reference proteome</keyword>
<proteinExistence type="inferred from homology"/>
<evidence type="ECO:0000256" key="2">
    <source>
        <dbReference type="SAM" id="Coils"/>
    </source>
</evidence>
<sequence length="414" mass="45478">MLKIIGAMAAAFAGLASGVTYAADEPLELNEAVEIAVTAEDPAYARFDARAAAQEDRAVSDSQLPDPTLRTAIANVPTDTFAFGQEPMTQAQIGLRQEIPRGSTLRLNRYKREGEAEIERMRRETTVRNVELAVRLAWFDKYYAANAQTVVEKSRSAVSELIDALAASYAQGKLTSQDVLRAELELSLLDDRLAELQQRQALAEAELSRFIGANASRPAPDQLPPLSSPGSVEEIEQRLARHPVVRVSDAMIDVEETDIELAKQAYKPAWAIEGGYGARGADRSDFASVGVSLTIPLFTGKRQDRALSAARKDKSAAELDRAATLLDLRRDLIRAYADWTQLERRVSLYDDAVIKRANETADASISAYGGGLADFPELIRSQLAELDAELKRLELRIERAKAWARLSYLAGDEQ</sequence>
<keyword evidence="3" id="KW-0732">Signal</keyword>
<gene>
    <name evidence="4" type="ORF">CW354_18525</name>
</gene>
<dbReference type="InterPro" id="IPR003423">
    <property type="entry name" value="OMP_efflux"/>
</dbReference>
<dbReference type="GO" id="GO:0015562">
    <property type="term" value="F:efflux transmembrane transporter activity"/>
    <property type="evidence" value="ECO:0007669"/>
    <property type="project" value="InterPro"/>
</dbReference>